<dbReference type="SUPFAM" id="SSF48403">
    <property type="entry name" value="Ankyrin repeat"/>
    <property type="match status" value="1"/>
</dbReference>
<evidence type="ECO:0008006" key="4">
    <source>
        <dbReference type="Google" id="ProtNLM"/>
    </source>
</evidence>
<protein>
    <recommendedName>
        <fullName evidence="4">Ankyrin repeat</fullName>
    </recommendedName>
</protein>
<dbReference type="InterPro" id="IPR036770">
    <property type="entry name" value="Ankyrin_rpt-contain_sf"/>
</dbReference>
<sequence>MKWDDIRDLHPTILSMASPLTQYLNGDQKDLLSSELTKIWGDVFELDWEGDISKIPTGFFTPYRLVRTTRIRLFHGITSFRTIYCDELGYHRSHENLKMERFWPAAMANMWLDELRDGLKYPIAMAHAAIYGGHIRLLDYLIVQYLHTNRTEGCTKNAMDYAARWGYFKTIKYLHENRTEGCTKDAIDQAAKGGYFDIVQYLVKNRNEGCTKQAMDNASCAGFLDIVIYLHENRTDGCTVKAMDGASNRGSLDIVKYLHQNRTEGCTSEALDEAAKCGHLDVVKFLNENRTEGEPKRAIEKAASSGHFDIVKYFLDNKYATLTRQIYQLAVRSGNQEIVDYLDQYSAAATQATATKSSENERKRSHSTISDNKLSQITK</sequence>
<accession>A0A1V9ZV04</accession>
<reference evidence="2 3" key="1">
    <citation type="journal article" date="2014" name="Genome Biol. Evol.">
        <title>The secreted proteins of Achlya hypogyna and Thraustotheca clavata identify the ancestral oomycete secretome and reveal gene acquisitions by horizontal gene transfer.</title>
        <authorList>
            <person name="Misner I."/>
            <person name="Blouin N."/>
            <person name="Leonard G."/>
            <person name="Richards T.A."/>
            <person name="Lane C.E."/>
        </authorList>
    </citation>
    <scope>NUCLEOTIDE SEQUENCE [LARGE SCALE GENOMIC DNA]</scope>
    <source>
        <strain evidence="2 3">ATCC 34112</strain>
    </source>
</reference>
<feature type="region of interest" description="Disordered" evidence="1">
    <location>
        <begin position="353"/>
        <end position="379"/>
    </location>
</feature>
<dbReference type="PANTHER" id="PTHR46586:SF3">
    <property type="entry name" value="ANKYRIN REPEAT-CONTAINING PROTEIN"/>
    <property type="match status" value="1"/>
</dbReference>
<evidence type="ECO:0000313" key="3">
    <source>
        <dbReference type="Proteomes" id="UP000243217"/>
    </source>
</evidence>
<gene>
    <name evidence="2" type="ORF">THRCLA_05743</name>
</gene>
<evidence type="ECO:0000256" key="1">
    <source>
        <dbReference type="SAM" id="MobiDB-lite"/>
    </source>
</evidence>
<comment type="caution">
    <text evidence="2">The sequence shown here is derived from an EMBL/GenBank/DDBJ whole genome shotgun (WGS) entry which is preliminary data.</text>
</comment>
<proteinExistence type="predicted"/>
<feature type="compositionally biased region" description="Polar residues" evidence="1">
    <location>
        <begin position="367"/>
        <end position="379"/>
    </location>
</feature>
<dbReference type="OrthoDB" id="63159at2759"/>
<dbReference type="Pfam" id="PF13637">
    <property type="entry name" value="Ank_4"/>
    <property type="match status" value="2"/>
</dbReference>
<dbReference type="AlphaFoldDB" id="A0A1V9ZV04"/>
<organism evidence="2 3">
    <name type="scientific">Thraustotheca clavata</name>
    <dbReference type="NCBI Taxonomy" id="74557"/>
    <lineage>
        <taxon>Eukaryota</taxon>
        <taxon>Sar</taxon>
        <taxon>Stramenopiles</taxon>
        <taxon>Oomycota</taxon>
        <taxon>Saprolegniomycetes</taxon>
        <taxon>Saprolegniales</taxon>
        <taxon>Achlyaceae</taxon>
        <taxon>Thraustotheca</taxon>
    </lineage>
</organism>
<evidence type="ECO:0000313" key="2">
    <source>
        <dbReference type="EMBL" id="OQS01799.1"/>
    </source>
</evidence>
<keyword evidence="3" id="KW-1185">Reference proteome</keyword>
<dbReference type="InterPro" id="IPR052050">
    <property type="entry name" value="SecEffector_AnkRepeat"/>
</dbReference>
<name>A0A1V9ZV04_9STRA</name>
<dbReference type="InterPro" id="IPR002110">
    <property type="entry name" value="Ankyrin_rpt"/>
</dbReference>
<dbReference type="Proteomes" id="UP000243217">
    <property type="component" value="Unassembled WGS sequence"/>
</dbReference>
<dbReference type="PANTHER" id="PTHR46586">
    <property type="entry name" value="ANKYRIN REPEAT-CONTAINING PROTEIN"/>
    <property type="match status" value="1"/>
</dbReference>
<dbReference type="EMBL" id="JNBS01001454">
    <property type="protein sequence ID" value="OQS01799.1"/>
    <property type="molecule type" value="Genomic_DNA"/>
</dbReference>
<dbReference type="Gene3D" id="1.25.40.20">
    <property type="entry name" value="Ankyrin repeat-containing domain"/>
    <property type="match status" value="2"/>
</dbReference>
<dbReference type="STRING" id="74557.A0A1V9ZV04"/>